<keyword evidence="3" id="KW-1185">Reference proteome</keyword>
<evidence type="ECO:0000313" key="3">
    <source>
        <dbReference type="Proteomes" id="UP001157069"/>
    </source>
</evidence>
<protein>
    <submittedName>
        <fullName evidence="2">Uncharacterized protein</fullName>
    </submittedName>
</protein>
<sequence>MSILTATPVLATGVRADGLLRGAAEQFAGALTTRANRIAQLRERHTVTNEIAPLILIAVIAVAAALALTVIIGAAAAWVYYCQSYFGPRYWPAVHWPSQNGGLFYLACQRV</sequence>
<feature type="transmembrane region" description="Helical" evidence="1">
    <location>
        <begin position="51"/>
        <end position="81"/>
    </location>
</feature>
<evidence type="ECO:0000256" key="1">
    <source>
        <dbReference type="SAM" id="Phobius"/>
    </source>
</evidence>
<keyword evidence="1" id="KW-0812">Transmembrane</keyword>
<name>A0ABQ6JNR4_9MICO</name>
<proteinExistence type="predicted"/>
<organism evidence="2 3">
    <name type="scientific">Homoserinibacter gongjuensis</name>
    <dbReference type="NCBI Taxonomy" id="1162968"/>
    <lineage>
        <taxon>Bacteria</taxon>
        <taxon>Bacillati</taxon>
        <taxon>Actinomycetota</taxon>
        <taxon>Actinomycetes</taxon>
        <taxon>Micrococcales</taxon>
        <taxon>Microbacteriaceae</taxon>
        <taxon>Homoserinibacter</taxon>
    </lineage>
</organism>
<dbReference type="Proteomes" id="UP001157069">
    <property type="component" value="Unassembled WGS sequence"/>
</dbReference>
<dbReference type="RefSeq" id="WP_284297431.1">
    <property type="nucleotide sequence ID" value="NZ_BSVA01000001.1"/>
</dbReference>
<reference evidence="3" key="1">
    <citation type="journal article" date="2019" name="Int. J. Syst. Evol. Microbiol.">
        <title>The Global Catalogue of Microorganisms (GCM) 10K type strain sequencing project: providing services to taxonomists for standard genome sequencing and annotation.</title>
        <authorList>
            <consortium name="The Broad Institute Genomics Platform"/>
            <consortium name="The Broad Institute Genome Sequencing Center for Infectious Disease"/>
            <person name="Wu L."/>
            <person name="Ma J."/>
        </authorList>
    </citation>
    <scope>NUCLEOTIDE SEQUENCE [LARGE SCALE GENOMIC DNA]</scope>
    <source>
        <strain evidence="3">NBRC 108755</strain>
    </source>
</reference>
<gene>
    <name evidence="2" type="ORF">GCM10025869_04540</name>
</gene>
<keyword evidence="1" id="KW-0472">Membrane</keyword>
<accession>A0ABQ6JNR4</accession>
<comment type="caution">
    <text evidence="2">The sequence shown here is derived from an EMBL/GenBank/DDBJ whole genome shotgun (WGS) entry which is preliminary data.</text>
</comment>
<evidence type="ECO:0000313" key="2">
    <source>
        <dbReference type="EMBL" id="GMA89925.1"/>
    </source>
</evidence>
<keyword evidence="1" id="KW-1133">Transmembrane helix</keyword>
<dbReference type="EMBL" id="BSVA01000001">
    <property type="protein sequence ID" value="GMA89925.1"/>
    <property type="molecule type" value="Genomic_DNA"/>
</dbReference>